<dbReference type="Proteomes" id="UP000319700">
    <property type="component" value="Unassembled WGS sequence"/>
</dbReference>
<feature type="repeat" description="ANK" evidence="3">
    <location>
        <begin position="146"/>
        <end position="178"/>
    </location>
</feature>
<name>A0A502EW50_9FLAO</name>
<dbReference type="RefSeq" id="WP_140505026.1">
    <property type="nucleotide sequence ID" value="NZ_RCZH01000004.1"/>
</dbReference>
<dbReference type="InterPro" id="IPR002110">
    <property type="entry name" value="Ankyrin_rpt"/>
</dbReference>
<keyword evidence="2 3" id="KW-0040">ANK repeat</keyword>
<evidence type="ECO:0000256" key="1">
    <source>
        <dbReference type="ARBA" id="ARBA00022737"/>
    </source>
</evidence>
<dbReference type="Gene3D" id="1.25.40.20">
    <property type="entry name" value="Ankyrin repeat-containing domain"/>
    <property type="match status" value="1"/>
</dbReference>
<dbReference type="SMART" id="SM00248">
    <property type="entry name" value="ANK"/>
    <property type="match status" value="4"/>
</dbReference>
<dbReference type="PROSITE" id="PS50088">
    <property type="entry name" value="ANK_REPEAT"/>
    <property type="match status" value="2"/>
</dbReference>
<evidence type="ECO:0000313" key="4">
    <source>
        <dbReference type="EMBL" id="TPG41963.1"/>
    </source>
</evidence>
<organism evidence="4 5">
    <name type="scientific">Flavobacterium pectinovorum</name>
    <dbReference type="NCBI Taxonomy" id="29533"/>
    <lineage>
        <taxon>Bacteria</taxon>
        <taxon>Pseudomonadati</taxon>
        <taxon>Bacteroidota</taxon>
        <taxon>Flavobacteriia</taxon>
        <taxon>Flavobacteriales</taxon>
        <taxon>Flavobacteriaceae</taxon>
        <taxon>Flavobacterium</taxon>
    </lineage>
</organism>
<dbReference type="PROSITE" id="PS51257">
    <property type="entry name" value="PROKAR_LIPOPROTEIN"/>
    <property type="match status" value="1"/>
</dbReference>
<dbReference type="PANTHER" id="PTHR24198">
    <property type="entry name" value="ANKYRIN REPEAT AND PROTEIN KINASE DOMAIN-CONTAINING PROTEIN"/>
    <property type="match status" value="1"/>
</dbReference>
<accession>A0A502EW50</accession>
<protein>
    <submittedName>
        <fullName evidence="4">Uncharacterized protein</fullName>
    </submittedName>
</protein>
<dbReference type="AlphaFoldDB" id="A0A502EW50"/>
<gene>
    <name evidence="4" type="ORF">EAH81_06475</name>
</gene>
<evidence type="ECO:0000313" key="5">
    <source>
        <dbReference type="Proteomes" id="UP000319700"/>
    </source>
</evidence>
<keyword evidence="5" id="KW-1185">Reference proteome</keyword>
<sequence>MQKSKLVCLLLLQIIFLSCKKSENENVIKTASTQSSKGNQDQNYIKKAIELDQADFVHYIDTTKNINAFYKFDESNSYTILGYCCKFDRYDFVKKLISKKADITLGEEDEDYQYDALYVAIENQNEKIVDLLLENKANVNSTYTEGGLTPLSFACQFSNFHIVEALINHNADIKGKYNPQTEMASIPIIEAVKSKNRDAVKLLVEKGADVNQVDLEETSALSYAKANDQEIYNLLNLLLKDNVKPISEKFLGQFEVSTKGELTNDGTGHTTYYFTITTNGIILKAEAFRGDFLCEGNYKGVEKDNILEVYYNEKDDRCKQSKPNYLIKKDGGEYFIKGVGGEATFNEWVKLDKK</sequence>
<dbReference type="PROSITE" id="PS50297">
    <property type="entry name" value="ANK_REP_REGION"/>
    <property type="match status" value="2"/>
</dbReference>
<dbReference type="EMBL" id="RCZH01000004">
    <property type="protein sequence ID" value="TPG41963.1"/>
    <property type="molecule type" value="Genomic_DNA"/>
</dbReference>
<proteinExistence type="predicted"/>
<dbReference type="InterPro" id="IPR036770">
    <property type="entry name" value="Ankyrin_rpt-contain_sf"/>
</dbReference>
<dbReference type="PANTHER" id="PTHR24198:SF165">
    <property type="entry name" value="ANKYRIN REPEAT-CONTAINING PROTEIN-RELATED"/>
    <property type="match status" value="1"/>
</dbReference>
<dbReference type="Pfam" id="PF00023">
    <property type="entry name" value="Ank"/>
    <property type="match status" value="1"/>
</dbReference>
<reference evidence="4 5" key="1">
    <citation type="journal article" date="2019" name="Environ. Microbiol.">
        <title>Species interactions and distinct microbial communities in high Arctic permafrost affected cryosols are associated with the CH4 and CO2 gas fluxes.</title>
        <authorList>
            <person name="Altshuler I."/>
            <person name="Hamel J."/>
            <person name="Turney S."/>
            <person name="Magnuson E."/>
            <person name="Levesque R."/>
            <person name="Greer C."/>
            <person name="Whyte L.G."/>
        </authorList>
    </citation>
    <scope>NUCLEOTIDE SEQUENCE [LARGE SCALE GENOMIC DNA]</scope>
    <source>
        <strain evidence="4 5">42</strain>
    </source>
</reference>
<dbReference type="Pfam" id="PF12796">
    <property type="entry name" value="Ank_2"/>
    <property type="match status" value="1"/>
</dbReference>
<comment type="caution">
    <text evidence="4">The sequence shown here is derived from an EMBL/GenBank/DDBJ whole genome shotgun (WGS) entry which is preliminary data.</text>
</comment>
<evidence type="ECO:0000256" key="2">
    <source>
        <dbReference type="ARBA" id="ARBA00023043"/>
    </source>
</evidence>
<dbReference type="SUPFAM" id="SSF48403">
    <property type="entry name" value="Ankyrin repeat"/>
    <property type="match status" value="1"/>
</dbReference>
<keyword evidence="1" id="KW-0677">Repeat</keyword>
<feature type="repeat" description="ANK" evidence="3">
    <location>
        <begin position="183"/>
        <end position="215"/>
    </location>
</feature>
<dbReference type="OrthoDB" id="407974at2"/>
<evidence type="ECO:0000256" key="3">
    <source>
        <dbReference type="PROSITE-ProRule" id="PRU00023"/>
    </source>
</evidence>